<protein>
    <recommendedName>
        <fullName evidence="1">Putative restriction endonuclease domain-containing protein</fullName>
    </recommendedName>
</protein>
<proteinExistence type="predicted"/>
<accession>A0A225DV24</accession>
<dbReference type="CDD" id="cd06260">
    <property type="entry name" value="DUF820-like"/>
    <property type="match status" value="1"/>
</dbReference>
<dbReference type="AlphaFoldDB" id="A0A225DV24"/>
<reference evidence="3" key="1">
    <citation type="submission" date="2017-06" db="EMBL/GenBank/DDBJ databases">
        <title>Genome analysis of Fimbriiglobus ruber SP5, the first member of the order Planctomycetales with confirmed chitinolytic capability.</title>
        <authorList>
            <person name="Ravin N.V."/>
            <person name="Rakitin A.L."/>
            <person name="Ivanova A.A."/>
            <person name="Beletsky A.V."/>
            <person name="Kulichevskaya I.S."/>
            <person name="Mardanov A.V."/>
            <person name="Dedysh S.N."/>
        </authorList>
    </citation>
    <scope>NUCLEOTIDE SEQUENCE [LARGE SCALE GENOMIC DNA]</scope>
    <source>
        <strain evidence="3">SP5</strain>
    </source>
</reference>
<dbReference type="Proteomes" id="UP000214646">
    <property type="component" value="Unassembled WGS sequence"/>
</dbReference>
<name>A0A225DV24_9BACT</name>
<dbReference type="SUPFAM" id="SSF52980">
    <property type="entry name" value="Restriction endonuclease-like"/>
    <property type="match status" value="1"/>
</dbReference>
<organism evidence="2 3">
    <name type="scientific">Fimbriiglobus ruber</name>
    <dbReference type="NCBI Taxonomy" id="1908690"/>
    <lineage>
        <taxon>Bacteria</taxon>
        <taxon>Pseudomonadati</taxon>
        <taxon>Planctomycetota</taxon>
        <taxon>Planctomycetia</taxon>
        <taxon>Gemmatales</taxon>
        <taxon>Gemmataceae</taxon>
        <taxon>Fimbriiglobus</taxon>
    </lineage>
</organism>
<comment type="caution">
    <text evidence="2">The sequence shown here is derived from an EMBL/GenBank/DDBJ whole genome shotgun (WGS) entry which is preliminary data.</text>
</comment>
<dbReference type="Gene3D" id="3.90.1570.10">
    <property type="entry name" value="tt1808, chain A"/>
    <property type="match status" value="1"/>
</dbReference>
<dbReference type="InterPro" id="IPR012296">
    <property type="entry name" value="Nuclease_put_TT1808"/>
</dbReference>
<dbReference type="InterPro" id="IPR011335">
    <property type="entry name" value="Restrct_endonuc-II-like"/>
</dbReference>
<gene>
    <name evidence="2" type="ORF">FRUB_03103</name>
</gene>
<dbReference type="EMBL" id="NIDE01000004">
    <property type="protein sequence ID" value="OWK43504.1"/>
    <property type="molecule type" value="Genomic_DNA"/>
</dbReference>
<evidence type="ECO:0000259" key="1">
    <source>
        <dbReference type="Pfam" id="PF05685"/>
    </source>
</evidence>
<evidence type="ECO:0000313" key="3">
    <source>
        <dbReference type="Proteomes" id="UP000214646"/>
    </source>
</evidence>
<dbReference type="InterPro" id="IPR008538">
    <property type="entry name" value="Uma2"/>
</dbReference>
<dbReference type="Pfam" id="PF05685">
    <property type="entry name" value="Uma2"/>
    <property type="match status" value="1"/>
</dbReference>
<keyword evidence="3" id="KW-1185">Reference proteome</keyword>
<feature type="domain" description="Putative restriction endonuclease" evidence="1">
    <location>
        <begin position="26"/>
        <end position="160"/>
    </location>
</feature>
<evidence type="ECO:0000313" key="2">
    <source>
        <dbReference type="EMBL" id="OWK43504.1"/>
    </source>
</evidence>
<sequence length="202" mass="22594">MLILDPMLAREFREHHVATDVCRFDEMWEGMLVVPPAPNNEHFRIVSILNTATSSVIDWDAGDQSVPGGNLSDRAADWQHNYRVPDLLVYLAGNPAVDHGTHWEGGPDFLVEIISPGEKPYDKFDFYANVNAREILIVHRDPWALELFQLSGGKYVSAGRSDLSTPGVLKSTVLPLAFRLVAGKTRPKIEVTHPPTGRRWEA</sequence>